<organism evidence="1 2">
    <name type="scientific">Chaenocephalus aceratus</name>
    <name type="common">Blackfin icefish</name>
    <name type="synonym">Chaenichthys aceratus</name>
    <dbReference type="NCBI Taxonomy" id="36190"/>
    <lineage>
        <taxon>Eukaryota</taxon>
        <taxon>Metazoa</taxon>
        <taxon>Chordata</taxon>
        <taxon>Craniata</taxon>
        <taxon>Vertebrata</taxon>
        <taxon>Euteleostomi</taxon>
        <taxon>Actinopterygii</taxon>
        <taxon>Neopterygii</taxon>
        <taxon>Teleostei</taxon>
        <taxon>Neoteleostei</taxon>
        <taxon>Acanthomorphata</taxon>
        <taxon>Eupercaria</taxon>
        <taxon>Perciformes</taxon>
        <taxon>Notothenioidei</taxon>
        <taxon>Channichthyidae</taxon>
        <taxon>Chaenocephalus</taxon>
    </lineage>
</organism>
<feature type="non-terminal residue" evidence="1">
    <location>
        <position position="196"/>
    </location>
</feature>
<accession>A0ACB9XCU7</accession>
<dbReference type="EMBL" id="CM043791">
    <property type="protein sequence ID" value="KAI4824355.1"/>
    <property type="molecule type" value="Genomic_DNA"/>
</dbReference>
<evidence type="ECO:0000313" key="1">
    <source>
        <dbReference type="EMBL" id="KAI4824355.1"/>
    </source>
</evidence>
<comment type="caution">
    <text evidence="1">The sequence shown here is derived from an EMBL/GenBank/DDBJ whole genome shotgun (WGS) entry which is preliminary data.</text>
</comment>
<gene>
    <name evidence="1" type="ORF">KUCAC02_012873</name>
</gene>
<reference evidence="1" key="1">
    <citation type="submission" date="2022-05" db="EMBL/GenBank/DDBJ databases">
        <title>Chromosome-level genome of Chaenocephalus aceratus.</title>
        <authorList>
            <person name="Park H."/>
        </authorList>
    </citation>
    <scope>NUCLEOTIDE SEQUENCE</scope>
    <source>
        <strain evidence="1">KU_202001</strain>
    </source>
</reference>
<dbReference type="Proteomes" id="UP001057452">
    <property type="component" value="Chromosome 7"/>
</dbReference>
<feature type="non-terminal residue" evidence="1">
    <location>
        <position position="1"/>
    </location>
</feature>
<protein>
    <submittedName>
        <fullName evidence="1">Uncharacterized protein</fullName>
    </submittedName>
</protein>
<sequence length="196" mass="21447">KEEAERAVITLIAAGPNPKTVGREGGETLDVTVACRAEQTEIPCLKKTISNKRREKVCACVDEKEMGKDKERETDASVKLSSNRLGAAVKVGLFKKQRWVDKDRMVHLERGRPTETQKIQCFGYRTLNSNACSPPPPEGCDGTDQTLMLRCRLGGGEARCCANTSLLGSETEGDLVSSREPHYTQQEPHSASSLLA</sequence>
<name>A0ACB9XCU7_CHAAC</name>
<evidence type="ECO:0000313" key="2">
    <source>
        <dbReference type="Proteomes" id="UP001057452"/>
    </source>
</evidence>
<proteinExistence type="predicted"/>
<keyword evidence="2" id="KW-1185">Reference proteome</keyword>